<comment type="subcellular location">
    <subcellularLocation>
        <location evidence="1 8">Nucleus</location>
    </subcellularLocation>
</comment>
<dbReference type="Pfam" id="PF10156">
    <property type="entry name" value="Med17"/>
    <property type="match status" value="1"/>
</dbReference>
<gene>
    <name evidence="8" type="primary">MED17</name>
    <name evidence="10" type="ORF">B0A52_02752</name>
</gene>
<dbReference type="Proteomes" id="UP000288859">
    <property type="component" value="Unassembled WGS sequence"/>
</dbReference>
<reference evidence="10 11" key="1">
    <citation type="submission" date="2017-03" db="EMBL/GenBank/DDBJ databases">
        <title>Genomes of endolithic fungi from Antarctica.</title>
        <authorList>
            <person name="Coleine C."/>
            <person name="Masonjones S."/>
            <person name="Stajich J.E."/>
        </authorList>
    </citation>
    <scope>NUCLEOTIDE SEQUENCE [LARGE SCALE GENOMIC DNA]</scope>
    <source>
        <strain evidence="10 11">CCFEE 6314</strain>
    </source>
</reference>
<evidence type="ECO:0000256" key="6">
    <source>
        <dbReference type="ARBA" id="ARBA00023242"/>
    </source>
</evidence>
<dbReference type="GO" id="GO:0070847">
    <property type="term" value="C:core mediator complex"/>
    <property type="evidence" value="ECO:0007669"/>
    <property type="project" value="TreeGrafter"/>
</dbReference>
<feature type="compositionally biased region" description="Polar residues" evidence="9">
    <location>
        <begin position="51"/>
        <end position="60"/>
    </location>
</feature>
<evidence type="ECO:0000313" key="10">
    <source>
        <dbReference type="EMBL" id="RVX73862.1"/>
    </source>
</evidence>
<accession>A0A438NDI7</accession>
<comment type="caution">
    <text evidence="10">The sequence shown here is derived from an EMBL/GenBank/DDBJ whole genome shotgun (WGS) entry which is preliminary data.</text>
</comment>
<dbReference type="EMBL" id="NAJM01000006">
    <property type="protein sequence ID" value="RVX73862.1"/>
    <property type="molecule type" value="Genomic_DNA"/>
</dbReference>
<keyword evidence="4 8" id="KW-0805">Transcription regulation</keyword>
<keyword evidence="5 8" id="KW-0804">Transcription</keyword>
<feature type="compositionally biased region" description="Basic and acidic residues" evidence="9">
    <location>
        <begin position="61"/>
        <end position="77"/>
    </location>
</feature>
<feature type="region of interest" description="Disordered" evidence="9">
    <location>
        <begin position="44"/>
        <end position="77"/>
    </location>
</feature>
<evidence type="ECO:0000256" key="4">
    <source>
        <dbReference type="ARBA" id="ARBA00023015"/>
    </source>
</evidence>
<comment type="subunit">
    <text evidence="8">Component of the Mediator complex.</text>
</comment>
<sequence length="629" mass="68993">MSESRTINLPIPPLPSSTSPSLQTQIQQVIAQKGHFHKVTEKSLRAEIDGQTESKLATDSLQKDDQAKEDESPQARQERIWKSREQMMGQLNYAQNEILCALDFVSLLISKQSAPAQTSMSPALKEAVPIGTLASHLIQTKPPSASARKQLNLVSKGWTCEGFKAASQKLASASAALGADSDRESTYWAQVANLKARGWPISRLPRDNKAIGVHFGFSEAAPQFRDQGFGLLRQADDGSIYLDSHAKSTRQRRLAVYIVRKGQITGDYLPRPITKGDSTSIEAQITEARDSLFDQELFHEITREARLMANQGVVRRAQSVEIAVGSQLQIRLTLDDGQKKTGGALDPEDEDIAQFLGMSLRLLLAAAHQQNLARRSQRPPVMVAKPRPTPEYALLRPILAHLRHKAAVDALMSECHKIVHVLTKAGLPAEMSPGQATDTVFESLKTETSSSILPSLLLPAKTALKLSLGDFAQLDVGIATFLGPPLFGTRYETSSIDFGFSSVPKSQHETLESTTLFIRRILLLGLVAHAKQLASKNTQPQAAVWSVSSPYNGELTRYESGEAVQKLQIAFLGQSISMRWISDLRSSPKVHQFWSWNATGCSHAGGTDVTFRADQKFDEIILSIFAESA</sequence>
<evidence type="ECO:0000256" key="7">
    <source>
        <dbReference type="ARBA" id="ARBA00032014"/>
    </source>
</evidence>
<comment type="function">
    <text evidence="8">Component of the Mediator complex, a coactivator involved in the regulated transcription of nearly all RNA polymerase II-dependent genes. Mediator functions as a bridge to convey information from gene-specific regulatory proteins to the basal RNA polymerase II transcription machinery. Mediator is recruited to promoters by direct interactions with regulatory proteins and serves as a scaffold for the assembly of a functional preinitiation complex with RNA polymerase II and the general transcription factors.</text>
</comment>
<evidence type="ECO:0000256" key="8">
    <source>
        <dbReference type="RuleBase" id="RU364140"/>
    </source>
</evidence>
<evidence type="ECO:0000313" key="11">
    <source>
        <dbReference type="Proteomes" id="UP000288859"/>
    </source>
</evidence>
<dbReference type="InterPro" id="IPR019313">
    <property type="entry name" value="Mediator_Med17"/>
</dbReference>
<evidence type="ECO:0000256" key="3">
    <source>
        <dbReference type="ARBA" id="ARBA00019610"/>
    </source>
</evidence>
<evidence type="ECO:0000256" key="9">
    <source>
        <dbReference type="SAM" id="MobiDB-lite"/>
    </source>
</evidence>
<name>A0A438NDI7_EXOME</name>
<keyword evidence="6 8" id="KW-0539">Nucleus</keyword>
<proteinExistence type="inferred from homology"/>
<evidence type="ECO:0000256" key="5">
    <source>
        <dbReference type="ARBA" id="ARBA00023163"/>
    </source>
</evidence>
<dbReference type="PANTHER" id="PTHR13114">
    <property type="entry name" value="MEDIATOR OF RNA POLYMERASE II TRANSCRIPTION SUBUNIT 17"/>
    <property type="match status" value="1"/>
</dbReference>
<organism evidence="10 11">
    <name type="scientific">Exophiala mesophila</name>
    <name type="common">Black yeast-like fungus</name>
    <dbReference type="NCBI Taxonomy" id="212818"/>
    <lineage>
        <taxon>Eukaryota</taxon>
        <taxon>Fungi</taxon>
        <taxon>Dikarya</taxon>
        <taxon>Ascomycota</taxon>
        <taxon>Pezizomycotina</taxon>
        <taxon>Eurotiomycetes</taxon>
        <taxon>Chaetothyriomycetidae</taxon>
        <taxon>Chaetothyriales</taxon>
        <taxon>Herpotrichiellaceae</taxon>
        <taxon>Exophiala</taxon>
    </lineage>
</organism>
<dbReference type="GO" id="GO:0003712">
    <property type="term" value="F:transcription coregulator activity"/>
    <property type="evidence" value="ECO:0007669"/>
    <property type="project" value="InterPro"/>
</dbReference>
<dbReference type="Gene3D" id="6.10.250.2620">
    <property type="match status" value="1"/>
</dbReference>
<evidence type="ECO:0000256" key="2">
    <source>
        <dbReference type="ARBA" id="ARBA00005635"/>
    </source>
</evidence>
<comment type="similarity">
    <text evidence="2 8">Belongs to the Mediator complex subunit 17 family.</text>
</comment>
<keyword evidence="8" id="KW-0010">Activator</keyword>
<dbReference type="VEuPathDB" id="FungiDB:PV10_02463"/>
<dbReference type="GO" id="GO:0016592">
    <property type="term" value="C:mediator complex"/>
    <property type="evidence" value="ECO:0007669"/>
    <property type="project" value="InterPro"/>
</dbReference>
<feature type="region of interest" description="Disordered" evidence="9">
    <location>
        <begin position="1"/>
        <end position="22"/>
    </location>
</feature>
<evidence type="ECO:0000256" key="1">
    <source>
        <dbReference type="ARBA" id="ARBA00004123"/>
    </source>
</evidence>
<dbReference type="GO" id="GO:0006357">
    <property type="term" value="P:regulation of transcription by RNA polymerase II"/>
    <property type="evidence" value="ECO:0007669"/>
    <property type="project" value="InterPro"/>
</dbReference>
<dbReference type="PANTHER" id="PTHR13114:SF7">
    <property type="entry name" value="MEDIATOR OF RNA POLYMERASE II TRANSCRIPTION SUBUNIT 17"/>
    <property type="match status" value="1"/>
</dbReference>
<dbReference type="OrthoDB" id="5319830at2759"/>
<protein>
    <recommendedName>
        <fullName evidence="3 8">Mediator of RNA polymerase II transcription subunit 17</fullName>
    </recommendedName>
    <alternativeName>
        <fullName evidence="7 8">Mediator complex subunit 17</fullName>
    </alternativeName>
</protein>
<dbReference type="AlphaFoldDB" id="A0A438NDI7"/>